<dbReference type="PANTHER" id="PTHR46494:SF1">
    <property type="entry name" value="CORA FAMILY METAL ION TRANSPORTER (EUROFUNG)"/>
    <property type="match status" value="1"/>
</dbReference>
<keyword evidence="9 12" id="KW-0472">Membrane</keyword>
<feature type="transmembrane region" description="Helical" evidence="12">
    <location>
        <begin position="378"/>
        <end position="398"/>
    </location>
</feature>
<dbReference type="InterPro" id="IPR002523">
    <property type="entry name" value="MgTranspt_CorA/ZnTranspt_ZntB"/>
</dbReference>
<comment type="similarity">
    <text evidence="2">Belongs to the CorA metal ion transporter (MIT) (TC 1.A.35) family.</text>
</comment>
<evidence type="ECO:0000256" key="5">
    <source>
        <dbReference type="ARBA" id="ARBA00022692"/>
    </source>
</evidence>
<dbReference type="FunFam" id="1.20.58.340:FF:000004">
    <property type="entry name" value="Magnesium transport protein CorA"/>
    <property type="match status" value="1"/>
</dbReference>
<dbReference type="Gene3D" id="1.20.58.340">
    <property type="entry name" value="Magnesium transport protein CorA, transmembrane region"/>
    <property type="match status" value="1"/>
</dbReference>
<dbReference type="Pfam" id="PF01544">
    <property type="entry name" value="CorA"/>
    <property type="match status" value="1"/>
</dbReference>
<evidence type="ECO:0000256" key="7">
    <source>
        <dbReference type="ARBA" id="ARBA00022989"/>
    </source>
</evidence>
<dbReference type="GO" id="GO:0000287">
    <property type="term" value="F:magnesium ion binding"/>
    <property type="evidence" value="ECO:0007669"/>
    <property type="project" value="TreeGrafter"/>
</dbReference>
<evidence type="ECO:0000256" key="4">
    <source>
        <dbReference type="ARBA" id="ARBA00022475"/>
    </source>
</evidence>
<evidence type="ECO:0000256" key="9">
    <source>
        <dbReference type="ARBA" id="ARBA00023136"/>
    </source>
</evidence>
<dbReference type="GO" id="GO:0015095">
    <property type="term" value="F:magnesium ion transmembrane transporter activity"/>
    <property type="evidence" value="ECO:0007669"/>
    <property type="project" value="TreeGrafter"/>
</dbReference>
<dbReference type="InterPro" id="IPR045861">
    <property type="entry name" value="CorA_cytoplasmic_dom"/>
</dbReference>
<comment type="catalytic activity">
    <reaction evidence="10">
        <text>Mg(2+)(in) = Mg(2+)(out)</text>
        <dbReference type="Rhea" id="RHEA:29827"/>
        <dbReference type="ChEBI" id="CHEBI:18420"/>
    </reaction>
</comment>
<evidence type="ECO:0008006" key="14">
    <source>
        <dbReference type="Google" id="ProtNLM"/>
    </source>
</evidence>
<evidence type="ECO:0000256" key="1">
    <source>
        <dbReference type="ARBA" id="ARBA00004651"/>
    </source>
</evidence>
<dbReference type="InterPro" id="IPR045863">
    <property type="entry name" value="CorA_TM1_TM2"/>
</dbReference>
<keyword evidence="6" id="KW-0460">Magnesium</keyword>
<evidence type="ECO:0000256" key="12">
    <source>
        <dbReference type="SAM" id="Phobius"/>
    </source>
</evidence>
<protein>
    <recommendedName>
        <fullName evidence="14">Magnesium transporter</fullName>
    </recommendedName>
</protein>
<evidence type="ECO:0000313" key="13">
    <source>
        <dbReference type="EMBL" id="CAD9327122.1"/>
    </source>
</evidence>
<evidence type="ECO:0000256" key="2">
    <source>
        <dbReference type="ARBA" id="ARBA00009765"/>
    </source>
</evidence>
<dbReference type="GO" id="GO:0015087">
    <property type="term" value="F:cobalt ion transmembrane transporter activity"/>
    <property type="evidence" value="ECO:0007669"/>
    <property type="project" value="TreeGrafter"/>
</dbReference>
<evidence type="ECO:0000256" key="6">
    <source>
        <dbReference type="ARBA" id="ARBA00022842"/>
    </source>
</evidence>
<dbReference type="SUPFAM" id="SSF144083">
    <property type="entry name" value="Magnesium transport protein CorA, transmembrane region"/>
    <property type="match status" value="1"/>
</dbReference>
<evidence type="ECO:0000256" key="11">
    <source>
        <dbReference type="ARBA" id="ARBA00045497"/>
    </source>
</evidence>
<keyword evidence="3" id="KW-0813">Transport</keyword>
<comment type="function">
    <text evidence="11">Mediates influx of magnesium ions. Alternates between open and closed states. Activated by low cytoplasmic Mg(2+) levels. Inactive when cytoplasmic Mg(2+) levels are high.</text>
</comment>
<keyword evidence="5 12" id="KW-0812">Transmembrane</keyword>
<evidence type="ECO:0000256" key="10">
    <source>
        <dbReference type="ARBA" id="ARBA00034269"/>
    </source>
</evidence>
<keyword evidence="8" id="KW-0406">Ion transport</keyword>
<sequence length="404" mass="45439">MSTREMENGNQGDRSIRIDIDGFSRYESDLVSGDQAIDENFPLLSQHVLGSHRRTFSDMSDGSINTIRALPGMKIRSHGVRSNGTLYNCSSKDALVGSKKGKEHFWIDIDADERDTVELKEWLSGLNLPRFFLSIIAERSETWASQVVAMKKASIIIMRFLPQNEVTDEVTHLAALSLPNLLVTFTSVPRGEAGELYSAIHDYMHSDERLPSTTASGVLIAWIRFHMDRTSRSVRLLRSHILKVDEVMDRNMSAVSIDAIIEAKEQLLRLWSVAEEQSECLEALAGADADTDGLDFKDLKGSLSVLLATAAATERTALRLEKQICDLRQRYEGHQQERTNRRLAVLTVISAIFLPLTLFSGIWGMNFEYMPELSARDGYFIALSVMASVACLMLVCFWKTGWFY</sequence>
<comment type="subcellular location">
    <subcellularLocation>
        <location evidence="1">Cell membrane</location>
        <topology evidence="1">Multi-pass membrane protein</topology>
    </subcellularLocation>
</comment>
<name>A0A7S1Z2Y9_9STRA</name>
<proteinExistence type="inferred from homology"/>
<dbReference type="GO" id="GO:0050897">
    <property type="term" value="F:cobalt ion binding"/>
    <property type="evidence" value="ECO:0007669"/>
    <property type="project" value="TreeGrafter"/>
</dbReference>
<organism evidence="13">
    <name type="scientific">Ditylum brightwellii</name>
    <dbReference type="NCBI Taxonomy" id="49249"/>
    <lineage>
        <taxon>Eukaryota</taxon>
        <taxon>Sar</taxon>
        <taxon>Stramenopiles</taxon>
        <taxon>Ochrophyta</taxon>
        <taxon>Bacillariophyta</taxon>
        <taxon>Mediophyceae</taxon>
        <taxon>Lithodesmiophycidae</taxon>
        <taxon>Lithodesmiales</taxon>
        <taxon>Lithodesmiaceae</taxon>
        <taxon>Ditylum</taxon>
    </lineage>
</organism>
<dbReference type="SUPFAM" id="SSF143865">
    <property type="entry name" value="CorA soluble domain-like"/>
    <property type="match status" value="1"/>
</dbReference>
<keyword evidence="7 12" id="KW-1133">Transmembrane helix</keyword>
<feature type="transmembrane region" description="Helical" evidence="12">
    <location>
        <begin position="343"/>
        <end position="366"/>
    </location>
</feature>
<dbReference type="EMBL" id="HBGN01014861">
    <property type="protein sequence ID" value="CAD9327122.1"/>
    <property type="molecule type" value="Transcribed_RNA"/>
</dbReference>
<dbReference type="PANTHER" id="PTHR46494">
    <property type="entry name" value="CORA FAMILY METAL ION TRANSPORTER (EUROFUNG)"/>
    <property type="match status" value="1"/>
</dbReference>
<dbReference type="GO" id="GO:0005886">
    <property type="term" value="C:plasma membrane"/>
    <property type="evidence" value="ECO:0007669"/>
    <property type="project" value="UniProtKB-SubCell"/>
</dbReference>
<gene>
    <name evidence="13" type="ORF">DBRI1063_LOCUS9517</name>
</gene>
<reference evidence="13" key="1">
    <citation type="submission" date="2021-01" db="EMBL/GenBank/DDBJ databases">
        <authorList>
            <person name="Corre E."/>
            <person name="Pelletier E."/>
            <person name="Niang G."/>
            <person name="Scheremetjew M."/>
            <person name="Finn R."/>
            <person name="Kale V."/>
            <person name="Holt S."/>
            <person name="Cochrane G."/>
            <person name="Meng A."/>
            <person name="Brown T."/>
            <person name="Cohen L."/>
        </authorList>
    </citation>
    <scope>NUCLEOTIDE SEQUENCE</scope>
    <source>
        <strain evidence="13">Pop2</strain>
    </source>
</reference>
<evidence type="ECO:0000256" key="3">
    <source>
        <dbReference type="ARBA" id="ARBA00022448"/>
    </source>
</evidence>
<dbReference type="AlphaFoldDB" id="A0A7S1Z2Y9"/>
<keyword evidence="4" id="KW-1003">Cell membrane</keyword>
<evidence type="ECO:0000256" key="8">
    <source>
        <dbReference type="ARBA" id="ARBA00023065"/>
    </source>
</evidence>
<accession>A0A7S1Z2Y9</accession>